<feature type="transmembrane region" description="Helical" evidence="1">
    <location>
        <begin position="171"/>
        <end position="202"/>
    </location>
</feature>
<dbReference type="AlphaFoldDB" id="A0A0G1CNT9"/>
<evidence type="ECO:0000256" key="1">
    <source>
        <dbReference type="SAM" id="Phobius"/>
    </source>
</evidence>
<organism evidence="2 3">
    <name type="scientific">Candidatus Gottesmanbacteria bacterium GW2011_GWB1_43_11</name>
    <dbReference type="NCBI Taxonomy" id="1618446"/>
    <lineage>
        <taxon>Bacteria</taxon>
        <taxon>Candidatus Gottesmaniibacteriota</taxon>
    </lineage>
</organism>
<feature type="transmembrane region" description="Helical" evidence="1">
    <location>
        <begin position="141"/>
        <end position="159"/>
    </location>
</feature>
<feature type="transmembrane region" description="Helical" evidence="1">
    <location>
        <begin position="55"/>
        <end position="78"/>
    </location>
</feature>
<feature type="transmembrane region" description="Helical" evidence="1">
    <location>
        <begin position="325"/>
        <end position="341"/>
    </location>
</feature>
<keyword evidence="1" id="KW-0472">Membrane</keyword>
<evidence type="ECO:0000313" key="2">
    <source>
        <dbReference type="EMBL" id="KKS87435.1"/>
    </source>
</evidence>
<feature type="transmembrane region" description="Helical" evidence="1">
    <location>
        <begin position="353"/>
        <end position="372"/>
    </location>
</feature>
<reference evidence="2 3" key="1">
    <citation type="journal article" date="2015" name="Nature">
        <title>rRNA introns, odd ribosomes, and small enigmatic genomes across a large radiation of phyla.</title>
        <authorList>
            <person name="Brown C.T."/>
            <person name="Hug L.A."/>
            <person name="Thomas B.C."/>
            <person name="Sharon I."/>
            <person name="Castelle C.J."/>
            <person name="Singh A."/>
            <person name="Wilkins M.J."/>
            <person name="Williams K.H."/>
            <person name="Banfield J.F."/>
        </authorList>
    </citation>
    <scope>NUCLEOTIDE SEQUENCE [LARGE SCALE GENOMIC DNA]</scope>
</reference>
<feature type="transmembrane region" description="Helical" evidence="1">
    <location>
        <begin position="214"/>
        <end position="238"/>
    </location>
</feature>
<comment type="caution">
    <text evidence="2">The sequence shown here is derived from an EMBL/GenBank/DDBJ whole genome shotgun (WGS) entry which is preliminary data.</text>
</comment>
<dbReference type="STRING" id="1618446.UV61_C0002G0156"/>
<keyword evidence="1" id="KW-1133">Transmembrane helix</keyword>
<feature type="transmembrane region" description="Helical" evidence="1">
    <location>
        <begin position="116"/>
        <end position="134"/>
    </location>
</feature>
<evidence type="ECO:0000313" key="3">
    <source>
        <dbReference type="Proteomes" id="UP000034050"/>
    </source>
</evidence>
<feature type="transmembrane region" description="Helical" evidence="1">
    <location>
        <begin position="384"/>
        <end position="406"/>
    </location>
</feature>
<accession>A0A0G1CNT9</accession>
<feature type="transmembrane region" description="Helical" evidence="1">
    <location>
        <begin position="299"/>
        <end position="320"/>
    </location>
</feature>
<sequence>MVNSIVYVSTWIWQRRYWLVYWVVVFGIYWANTFHTNFSDEFDNIVGGWYINHGILPYIGFFTHHNPGAYFLSALITLFTKQSFVVFRIVWGGMLFLAVCSSYFFLRKHVGIKDTWFFLGYTVLVGLSATYYWGHMMLSETIVGYLLIPVYGLVFIKALRGQVFTYRDVWFVSIGTALALFTSFTFIFSTAILVGFVALLYLRQIRLIQDIKRFCISTGKIMGIFILPYVIFLAYLIVSGSLPKFYFQSITYNRDYYIYNFPKVSGQISKNPARYALSILYETSNQFNTLSFQVRDFNFAYPINITLLVANVTVFIYLFLRKKNFQAVVIYLFIVYLNARAEPLNSGETDFHSTVYIMVSLFNLSFIVWEVWHALNAKLSSAIRLINSTLFLFVGVYGVFLTAFFARNFADKTYAKIMGQAPIIYDDPVVAPIINKIVSKDEYFWIGPFEFQELLYINGRLPSKYHWFLPAHERSEQIRTEFISDLTRNRPKIIVFKGNLGYFGKLPQEFNYPIANFLRDYYFRLIDLEAENKKFKPTRTDLHNFDIAENFYFDKSKKNEIVEQLLRENIIKPAE</sequence>
<gene>
    <name evidence="2" type="ORF">UV61_C0002G0156</name>
</gene>
<feature type="transmembrane region" description="Helical" evidence="1">
    <location>
        <begin position="85"/>
        <end position="104"/>
    </location>
</feature>
<evidence type="ECO:0008006" key="4">
    <source>
        <dbReference type="Google" id="ProtNLM"/>
    </source>
</evidence>
<proteinExistence type="predicted"/>
<protein>
    <recommendedName>
        <fullName evidence="4">Glycosyltransferase RgtA/B/C/D-like domain-containing protein</fullName>
    </recommendedName>
</protein>
<keyword evidence="1" id="KW-0812">Transmembrane</keyword>
<feature type="transmembrane region" description="Helical" evidence="1">
    <location>
        <begin position="17"/>
        <end position="35"/>
    </location>
</feature>
<dbReference type="EMBL" id="LCFD01000002">
    <property type="protein sequence ID" value="KKS87435.1"/>
    <property type="molecule type" value="Genomic_DNA"/>
</dbReference>
<dbReference type="Proteomes" id="UP000034050">
    <property type="component" value="Unassembled WGS sequence"/>
</dbReference>
<name>A0A0G1CNT9_9BACT</name>